<keyword evidence="12" id="KW-1185">Reference proteome</keyword>
<comment type="caution">
    <text evidence="11">The sequence shown here is derived from an EMBL/GenBank/DDBJ whole genome shotgun (WGS) entry which is preliminary data.</text>
</comment>
<dbReference type="GO" id="GO:0005524">
    <property type="term" value="F:ATP binding"/>
    <property type="evidence" value="ECO:0007669"/>
    <property type="project" value="UniProtKB-KW"/>
</dbReference>
<dbReference type="AlphaFoldDB" id="A0A4U0WS68"/>
<feature type="region of interest" description="Disordered" evidence="9">
    <location>
        <begin position="570"/>
        <end position="603"/>
    </location>
</feature>
<keyword evidence="5" id="KW-0418">Kinase</keyword>
<evidence type="ECO:0000256" key="9">
    <source>
        <dbReference type="SAM" id="MobiDB-lite"/>
    </source>
</evidence>
<dbReference type="InterPro" id="IPR011009">
    <property type="entry name" value="Kinase-like_dom_sf"/>
</dbReference>
<comment type="similarity">
    <text evidence="1">Belongs to the protein kinase superfamily. STE Ser/Thr protein kinase family. STE20 subfamily.</text>
</comment>
<evidence type="ECO:0000259" key="10">
    <source>
        <dbReference type="PROSITE" id="PS50011"/>
    </source>
</evidence>
<gene>
    <name evidence="11" type="ORF">B0A55_11644</name>
</gene>
<evidence type="ECO:0000256" key="3">
    <source>
        <dbReference type="ARBA" id="ARBA00022679"/>
    </source>
</evidence>
<proteinExistence type="inferred from homology"/>
<feature type="region of interest" description="Disordered" evidence="9">
    <location>
        <begin position="466"/>
        <end position="553"/>
    </location>
</feature>
<dbReference type="Gene3D" id="1.10.510.10">
    <property type="entry name" value="Transferase(Phosphotransferase) domain 1"/>
    <property type="match status" value="1"/>
</dbReference>
<dbReference type="GO" id="GO:0005737">
    <property type="term" value="C:cytoplasm"/>
    <property type="evidence" value="ECO:0007669"/>
    <property type="project" value="TreeGrafter"/>
</dbReference>
<evidence type="ECO:0000313" key="11">
    <source>
        <dbReference type="EMBL" id="TKA64525.1"/>
    </source>
</evidence>
<evidence type="ECO:0000256" key="2">
    <source>
        <dbReference type="ARBA" id="ARBA00022527"/>
    </source>
</evidence>
<evidence type="ECO:0000256" key="7">
    <source>
        <dbReference type="ARBA" id="ARBA00047899"/>
    </source>
</evidence>
<evidence type="ECO:0000256" key="6">
    <source>
        <dbReference type="ARBA" id="ARBA00022840"/>
    </source>
</evidence>
<feature type="compositionally biased region" description="Basic and acidic residues" evidence="9">
    <location>
        <begin position="1"/>
        <end position="15"/>
    </location>
</feature>
<dbReference type="GO" id="GO:0004674">
    <property type="term" value="F:protein serine/threonine kinase activity"/>
    <property type="evidence" value="ECO:0007669"/>
    <property type="project" value="UniProtKB-KW"/>
</dbReference>
<dbReference type="EMBL" id="NAJQ01000828">
    <property type="protein sequence ID" value="TKA64525.1"/>
    <property type="molecule type" value="Genomic_DNA"/>
</dbReference>
<dbReference type="Proteomes" id="UP000309340">
    <property type="component" value="Unassembled WGS sequence"/>
</dbReference>
<feature type="region of interest" description="Disordered" evidence="9">
    <location>
        <begin position="106"/>
        <end position="132"/>
    </location>
</feature>
<feature type="region of interest" description="Disordered" evidence="9">
    <location>
        <begin position="376"/>
        <end position="446"/>
    </location>
</feature>
<feature type="domain" description="Protein kinase" evidence="10">
    <location>
        <begin position="132"/>
        <end position="403"/>
    </location>
</feature>
<accession>A0A4U0WS68</accession>
<feature type="compositionally biased region" description="Polar residues" evidence="9">
    <location>
        <begin position="544"/>
        <end position="553"/>
    </location>
</feature>
<feature type="region of interest" description="Disordered" evidence="9">
    <location>
        <begin position="1"/>
        <end position="62"/>
    </location>
</feature>
<keyword evidence="6" id="KW-0067">ATP-binding</keyword>
<dbReference type="SMART" id="SM00220">
    <property type="entry name" value="S_TKc"/>
    <property type="match status" value="1"/>
</dbReference>
<feature type="compositionally biased region" description="Basic and acidic residues" evidence="9">
    <location>
        <begin position="23"/>
        <end position="32"/>
    </location>
</feature>
<keyword evidence="3" id="KW-0808">Transferase</keyword>
<dbReference type="PROSITE" id="PS50011">
    <property type="entry name" value="PROTEIN_KINASE_DOM"/>
    <property type="match status" value="1"/>
</dbReference>
<evidence type="ECO:0000256" key="5">
    <source>
        <dbReference type="ARBA" id="ARBA00022777"/>
    </source>
</evidence>
<dbReference type="OrthoDB" id="248923at2759"/>
<dbReference type="PANTHER" id="PTHR48012">
    <property type="entry name" value="STERILE20-LIKE KINASE, ISOFORM B-RELATED"/>
    <property type="match status" value="1"/>
</dbReference>
<dbReference type="Pfam" id="PF00069">
    <property type="entry name" value="Pkinase"/>
    <property type="match status" value="1"/>
</dbReference>
<protein>
    <recommendedName>
        <fullName evidence="10">Protein kinase domain-containing protein</fullName>
    </recommendedName>
</protein>
<dbReference type="STRING" id="329884.A0A4U0WS68"/>
<evidence type="ECO:0000256" key="8">
    <source>
        <dbReference type="ARBA" id="ARBA00048679"/>
    </source>
</evidence>
<evidence type="ECO:0000256" key="4">
    <source>
        <dbReference type="ARBA" id="ARBA00022741"/>
    </source>
</evidence>
<comment type="catalytic activity">
    <reaction evidence="8">
        <text>L-seryl-[protein] + ATP = O-phospho-L-seryl-[protein] + ADP + H(+)</text>
        <dbReference type="Rhea" id="RHEA:17989"/>
        <dbReference type="Rhea" id="RHEA-COMP:9863"/>
        <dbReference type="Rhea" id="RHEA-COMP:11604"/>
        <dbReference type="ChEBI" id="CHEBI:15378"/>
        <dbReference type="ChEBI" id="CHEBI:29999"/>
        <dbReference type="ChEBI" id="CHEBI:30616"/>
        <dbReference type="ChEBI" id="CHEBI:83421"/>
        <dbReference type="ChEBI" id="CHEBI:456216"/>
        <dbReference type="EC" id="2.7.11.1"/>
    </reaction>
</comment>
<name>A0A4U0WS68_9PEZI</name>
<dbReference type="SUPFAM" id="SSF56112">
    <property type="entry name" value="Protein kinase-like (PK-like)"/>
    <property type="match status" value="1"/>
</dbReference>
<organism evidence="11 12">
    <name type="scientific">Friedmanniomyces simplex</name>
    <dbReference type="NCBI Taxonomy" id="329884"/>
    <lineage>
        <taxon>Eukaryota</taxon>
        <taxon>Fungi</taxon>
        <taxon>Dikarya</taxon>
        <taxon>Ascomycota</taxon>
        <taxon>Pezizomycotina</taxon>
        <taxon>Dothideomycetes</taxon>
        <taxon>Dothideomycetidae</taxon>
        <taxon>Mycosphaerellales</taxon>
        <taxon>Teratosphaeriaceae</taxon>
        <taxon>Friedmanniomyces</taxon>
    </lineage>
</organism>
<evidence type="ECO:0000313" key="12">
    <source>
        <dbReference type="Proteomes" id="UP000309340"/>
    </source>
</evidence>
<feature type="compositionally biased region" description="Basic and acidic residues" evidence="9">
    <location>
        <begin position="110"/>
        <end position="119"/>
    </location>
</feature>
<feature type="compositionally biased region" description="Acidic residues" evidence="9">
    <location>
        <begin position="37"/>
        <end position="62"/>
    </location>
</feature>
<dbReference type="InterPro" id="IPR000719">
    <property type="entry name" value="Prot_kinase_dom"/>
</dbReference>
<keyword evidence="2" id="KW-0723">Serine/threonine-protein kinase</keyword>
<dbReference type="InterPro" id="IPR050629">
    <property type="entry name" value="STE20/SPS1-PAK"/>
</dbReference>
<sequence>MVDLADAKTEQEARFRQAVRKGPKPEEPRHSQWTDLISEEVDEDSRDAESDEGSDYDEDAEMFDMMPTIKKMRLLPVTVSSMEVEEDVEEDYDEKYDDERALIRVASKHSPPELTHDSDPDSDDNLGEPPHLELDKAIADGDAARVSAELARVRTQYPQPNATFNTALRHAIECEHSGISDPRRVDSNSGFALALFAIKVIDVENADDEVDNIIQEIAMLSSLNSPYLTKPGALSEDHICVVVRGLLNGLEYLHNDGKLHRDIKAANVLVGSDGQVNLGDFGMSGQLTATVTKKDTFVGTPLWMAPEVITQSGHDHKADIWSLGITALELARGESSAQPLAPTLQGIFSTEFKDFPKRATYLTELIERHERWQAAHKKEKDMDGNDLCAGSPGKDSEKEDPWDFGTVGPVPRRAKGGSDASPLRAMTEAGMDSRRSHVPTPSTSCSLSAKDKLWYEGNKIGISRCRMKDIVTPPQLPRTPSPMDKSSATSPLHPAAAKVSLPRTPTRKPVVLQEQHISRQSGRPEPVLARPRSSATPQPPSLLNDDSPQQCTNSGMLQYISASNLQEKRITSQQLQQAQYRPVAGRSDTQREPPNVSRSQDSRDVYQKAVWRFAPPVNGMNSLGQRAAAISSNGARRWSFLESARNDVYTTPSQQQIWQISSHPQQSPPRDRRVTVLNSIVLPALETALDRRSYQFNLIQQHAASQTSQAFNVSGLASGVVQHSTISEDILLMRQTHDQIREHMGKIVRLFEMDYWDGVAPVLRGDGVEGLLEGFLQEVLCLVDVGDV</sequence>
<keyword evidence="4" id="KW-0547">Nucleotide-binding</keyword>
<dbReference type="PANTHER" id="PTHR48012:SF10">
    <property type="entry name" value="FI20177P1"/>
    <property type="match status" value="1"/>
</dbReference>
<reference evidence="11 12" key="1">
    <citation type="submission" date="2017-03" db="EMBL/GenBank/DDBJ databases">
        <title>Genomes of endolithic fungi from Antarctica.</title>
        <authorList>
            <person name="Coleine C."/>
            <person name="Masonjones S."/>
            <person name="Stajich J.E."/>
        </authorList>
    </citation>
    <scope>NUCLEOTIDE SEQUENCE [LARGE SCALE GENOMIC DNA]</scope>
    <source>
        <strain evidence="11 12">CCFEE 5184</strain>
    </source>
</reference>
<feature type="compositionally biased region" description="Polar residues" evidence="9">
    <location>
        <begin position="570"/>
        <end position="579"/>
    </location>
</feature>
<evidence type="ECO:0000256" key="1">
    <source>
        <dbReference type="ARBA" id="ARBA00008874"/>
    </source>
</evidence>
<comment type="catalytic activity">
    <reaction evidence="7">
        <text>L-threonyl-[protein] + ATP = O-phospho-L-threonyl-[protein] + ADP + H(+)</text>
        <dbReference type="Rhea" id="RHEA:46608"/>
        <dbReference type="Rhea" id="RHEA-COMP:11060"/>
        <dbReference type="Rhea" id="RHEA-COMP:11605"/>
        <dbReference type="ChEBI" id="CHEBI:15378"/>
        <dbReference type="ChEBI" id="CHEBI:30013"/>
        <dbReference type="ChEBI" id="CHEBI:30616"/>
        <dbReference type="ChEBI" id="CHEBI:61977"/>
        <dbReference type="ChEBI" id="CHEBI:456216"/>
        <dbReference type="EC" id="2.7.11.1"/>
    </reaction>
</comment>